<proteinExistence type="predicted"/>
<dbReference type="InterPro" id="IPR045338">
    <property type="entry name" value="DUF6535"/>
</dbReference>
<evidence type="ECO:0000259" key="3">
    <source>
        <dbReference type="Pfam" id="PF20153"/>
    </source>
</evidence>
<sequence length="691" mass="78556">MQAFYDIVLGWRIVSRYDHDEGQIVLAMSRTCNQTLRPSPRAILWLVKMQPLHDSPPSSPTVRPIGDNPDHEPPQIARPRRKLAIPKHNRPSFLRKFPKTLRRSTMPTPGQATASDHSAESDWDDESPSQSQSRLINSPITPVSSHPLPFSATSLGNIPFTKVNSRDYNRPQSTAEGWSKLAKTLVRYDETKIQDYKEDMDTLLVFAGLFSAVVTAFLIQILPALSLDPIEITNDLLTQISNQLVSFVVSNGFVNSTRTNGQVVDATFSVSSNAFYTNLLWFSSLFLSLITASLAMLVKQWLREYMAMGYLDPQSCARVRYFRYRGLIQWRVFQIAEALPLLLQMSLILFFAGLSYFIRSHNEMIGWILTSFIVVWIVIYQATFTAPLFSANCPYKTPLFRSIFRWLRRALWFLYVNDAEVDEDYIRRDADADYAVLASADGTFVDTEVLENIRECLSGADGDAVLKCMRRILFQRGYNGGELSPRALGSLRGESSREKLTLVRTMLEAVDRDVEKQRAESNGDTSGVKKREWMPELLNCSIPQADEMMGAEIYSYVFKWLEYGGELAQVVLAAISKTDSTSTIKRMILGPFNQTVHRNVLDAAEQLKHTGDVLKIDLCRVVLCFTLCDPHDTFRERVDPLIEELSKPLANPTSEDDLRHYDRSAKDCRRLRAKYDRFPKTPPPINRQPTA</sequence>
<evidence type="ECO:0000256" key="2">
    <source>
        <dbReference type="SAM" id="Phobius"/>
    </source>
</evidence>
<evidence type="ECO:0000256" key="1">
    <source>
        <dbReference type="SAM" id="MobiDB-lite"/>
    </source>
</evidence>
<dbReference type="EMBL" id="JANAWD010000602">
    <property type="protein sequence ID" value="KAJ3477365.1"/>
    <property type="molecule type" value="Genomic_DNA"/>
</dbReference>
<feature type="compositionally biased region" description="Polar residues" evidence="1">
    <location>
        <begin position="103"/>
        <end position="116"/>
    </location>
</feature>
<organism evidence="4 5">
    <name type="scientific">Meripilus lineatus</name>
    <dbReference type="NCBI Taxonomy" id="2056292"/>
    <lineage>
        <taxon>Eukaryota</taxon>
        <taxon>Fungi</taxon>
        <taxon>Dikarya</taxon>
        <taxon>Basidiomycota</taxon>
        <taxon>Agaricomycotina</taxon>
        <taxon>Agaricomycetes</taxon>
        <taxon>Polyporales</taxon>
        <taxon>Meripilaceae</taxon>
        <taxon>Meripilus</taxon>
    </lineage>
</organism>
<feature type="compositionally biased region" description="Polar residues" evidence="1">
    <location>
        <begin position="128"/>
        <end position="142"/>
    </location>
</feature>
<gene>
    <name evidence="4" type="ORF">NLI96_g10509</name>
</gene>
<keyword evidence="2" id="KW-0812">Transmembrane</keyword>
<feature type="compositionally biased region" description="Basic residues" evidence="1">
    <location>
        <begin position="78"/>
        <end position="90"/>
    </location>
</feature>
<feature type="transmembrane region" description="Helical" evidence="2">
    <location>
        <begin position="338"/>
        <end position="358"/>
    </location>
</feature>
<feature type="region of interest" description="Disordered" evidence="1">
    <location>
        <begin position="672"/>
        <end position="691"/>
    </location>
</feature>
<comment type="caution">
    <text evidence="4">The sequence shown here is derived from an EMBL/GenBank/DDBJ whole genome shotgun (WGS) entry which is preliminary data.</text>
</comment>
<feature type="transmembrane region" description="Helical" evidence="2">
    <location>
        <begin position="364"/>
        <end position="389"/>
    </location>
</feature>
<name>A0AAD5UY38_9APHY</name>
<evidence type="ECO:0000313" key="4">
    <source>
        <dbReference type="EMBL" id="KAJ3477365.1"/>
    </source>
</evidence>
<dbReference type="Proteomes" id="UP001212997">
    <property type="component" value="Unassembled WGS sequence"/>
</dbReference>
<protein>
    <recommendedName>
        <fullName evidence="3">DUF6535 domain-containing protein</fullName>
    </recommendedName>
</protein>
<keyword evidence="5" id="KW-1185">Reference proteome</keyword>
<accession>A0AAD5UY38</accession>
<keyword evidence="2" id="KW-1133">Transmembrane helix</keyword>
<keyword evidence="2" id="KW-0472">Membrane</keyword>
<feature type="transmembrane region" description="Helical" evidence="2">
    <location>
        <begin position="279"/>
        <end position="298"/>
    </location>
</feature>
<feature type="compositionally biased region" description="Pro residues" evidence="1">
    <location>
        <begin position="680"/>
        <end position="691"/>
    </location>
</feature>
<dbReference type="AlphaFoldDB" id="A0AAD5UY38"/>
<feature type="region of interest" description="Disordered" evidence="1">
    <location>
        <begin position="53"/>
        <end position="142"/>
    </location>
</feature>
<evidence type="ECO:0000313" key="5">
    <source>
        <dbReference type="Proteomes" id="UP001212997"/>
    </source>
</evidence>
<dbReference type="Pfam" id="PF20153">
    <property type="entry name" value="DUF6535"/>
    <property type="match status" value="1"/>
</dbReference>
<feature type="domain" description="DUF6535" evidence="3">
    <location>
        <begin position="178"/>
        <end position="358"/>
    </location>
</feature>
<feature type="transmembrane region" description="Helical" evidence="2">
    <location>
        <begin position="202"/>
        <end position="222"/>
    </location>
</feature>
<reference evidence="4" key="1">
    <citation type="submission" date="2022-07" db="EMBL/GenBank/DDBJ databases">
        <title>Genome Sequence of Physisporinus lineatus.</title>
        <authorList>
            <person name="Buettner E."/>
        </authorList>
    </citation>
    <scope>NUCLEOTIDE SEQUENCE</scope>
    <source>
        <strain evidence="4">VT162</strain>
    </source>
</reference>